<evidence type="ECO:0000256" key="12">
    <source>
        <dbReference type="ARBA" id="ARBA00023098"/>
    </source>
</evidence>
<comment type="cofactor">
    <cofactor evidence="1">
        <name>thiamine diphosphate</name>
        <dbReference type="ChEBI" id="CHEBI:58937"/>
    </cofactor>
</comment>
<evidence type="ECO:0000256" key="2">
    <source>
        <dbReference type="ARBA" id="ARBA00004477"/>
    </source>
</evidence>
<protein>
    <recommendedName>
        <fullName evidence="14">Protein ARV</fullName>
    </recommendedName>
</protein>
<dbReference type="EMBL" id="NCKV01002666">
    <property type="protein sequence ID" value="RWS26543.1"/>
    <property type="molecule type" value="Genomic_DNA"/>
</dbReference>
<dbReference type="GO" id="GO:0030976">
    <property type="term" value="F:thiamine pyrophosphate binding"/>
    <property type="evidence" value="ECO:0007669"/>
    <property type="project" value="InterPro"/>
</dbReference>
<organism evidence="15 16">
    <name type="scientific">Leptotrombidium deliense</name>
    <dbReference type="NCBI Taxonomy" id="299467"/>
    <lineage>
        <taxon>Eukaryota</taxon>
        <taxon>Metazoa</taxon>
        <taxon>Ecdysozoa</taxon>
        <taxon>Arthropoda</taxon>
        <taxon>Chelicerata</taxon>
        <taxon>Arachnida</taxon>
        <taxon>Acari</taxon>
        <taxon>Acariformes</taxon>
        <taxon>Trombidiformes</taxon>
        <taxon>Prostigmata</taxon>
        <taxon>Anystina</taxon>
        <taxon>Parasitengona</taxon>
        <taxon>Trombiculoidea</taxon>
        <taxon>Trombiculidae</taxon>
        <taxon>Leptotrombidium</taxon>
    </lineage>
</organism>
<evidence type="ECO:0000256" key="5">
    <source>
        <dbReference type="ARBA" id="ARBA00022448"/>
    </source>
</evidence>
<dbReference type="SUPFAM" id="SSF52518">
    <property type="entry name" value="Thiamin diphosphate-binding fold (THDP-binding)"/>
    <property type="match status" value="1"/>
</dbReference>
<keyword evidence="9" id="KW-0560">Oxidoreductase</keyword>
<evidence type="ECO:0000256" key="13">
    <source>
        <dbReference type="ARBA" id="ARBA00023136"/>
    </source>
</evidence>
<gene>
    <name evidence="15" type="ORF">B4U80_00166</name>
</gene>
<keyword evidence="7 14" id="KW-0256">Endoplasmic reticulum</keyword>
<dbReference type="OrthoDB" id="6514740at2759"/>
<comment type="function">
    <text evidence="14">Mediator of sterol homeostasis involved in sterol uptake, trafficking and distribution into membranes.</text>
</comment>
<dbReference type="GO" id="GO:0005789">
    <property type="term" value="C:endoplasmic reticulum membrane"/>
    <property type="evidence" value="ECO:0007669"/>
    <property type="project" value="UniProtKB-SubCell"/>
</dbReference>
<evidence type="ECO:0000256" key="4">
    <source>
        <dbReference type="ARBA" id="ARBA00009187"/>
    </source>
</evidence>
<feature type="non-terminal residue" evidence="15">
    <location>
        <position position="416"/>
    </location>
</feature>
<dbReference type="VEuPathDB" id="VectorBase:LDEU005497"/>
<keyword evidence="12 14" id="KW-0443">Lipid metabolism</keyword>
<comment type="similarity">
    <text evidence="3">Belongs to the alpha-ketoglutarate dehydrogenase family.</text>
</comment>
<evidence type="ECO:0000256" key="9">
    <source>
        <dbReference type="ARBA" id="ARBA00023002"/>
    </source>
</evidence>
<dbReference type="PANTHER" id="PTHR23152:SF4">
    <property type="entry name" value="2-OXOADIPATE DEHYDROGENASE COMPLEX COMPONENT E1"/>
    <property type="match status" value="1"/>
</dbReference>
<keyword evidence="10" id="KW-0786">Thiamine pyrophosphate</keyword>
<dbReference type="Gene3D" id="3.40.50.970">
    <property type="match status" value="1"/>
</dbReference>
<dbReference type="InterPro" id="IPR007290">
    <property type="entry name" value="Arv1"/>
</dbReference>
<comment type="caution">
    <text evidence="14">Lacks conserved residue(s) required for the propagation of feature annotation.</text>
</comment>
<dbReference type="GO" id="GO:0097036">
    <property type="term" value="P:regulation of plasma membrane sterol distribution"/>
    <property type="evidence" value="ECO:0007669"/>
    <property type="project" value="UniProtKB-UniRule"/>
</dbReference>
<proteinExistence type="inferred from homology"/>
<feature type="non-terminal residue" evidence="15">
    <location>
        <position position="1"/>
    </location>
</feature>
<dbReference type="Pfam" id="PF04161">
    <property type="entry name" value="Arv1"/>
    <property type="match status" value="1"/>
</dbReference>
<evidence type="ECO:0000256" key="6">
    <source>
        <dbReference type="ARBA" id="ARBA00022692"/>
    </source>
</evidence>
<feature type="transmembrane region" description="Helical" evidence="14">
    <location>
        <begin position="72"/>
        <end position="96"/>
    </location>
</feature>
<keyword evidence="13 14" id="KW-0472">Membrane</keyword>
<evidence type="ECO:0000256" key="14">
    <source>
        <dbReference type="RuleBase" id="RU368065"/>
    </source>
</evidence>
<evidence type="ECO:0000256" key="1">
    <source>
        <dbReference type="ARBA" id="ARBA00001964"/>
    </source>
</evidence>
<comment type="caution">
    <text evidence="15">The sequence shown here is derived from an EMBL/GenBank/DDBJ whole genome shotgun (WGS) entry which is preliminary data.</text>
</comment>
<dbReference type="PANTHER" id="PTHR23152">
    <property type="entry name" value="2-OXOGLUTARATE DEHYDROGENASE"/>
    <property type="match status" value="1"/>
</dbReference>
<evidence type="ECO:0000256" key="10">
    <source>
        <dbReference type="ARBA" id="ARBA00023052"/>
    </source>
</evidence>
<accession>A0A443SG88</accession>
<keyword evidence="5 14" id="KW-0813">Transport</keyword>
<evidence type="ECO:0000313" key="16">
    <source>
        <dbReference type="Proteomes" id="UP000288716"/>
    </source>
</evidence>
<dbReference type="GO" id="GO:0032366">
    <property type="term" value="P:intracellular sterol transport"/>
    <property type="evidence" value="ECO:0007669"/>
    <property type="project" value="UniProtKB-UniRule"/>
</dbReference>
<evidence type="ECO:0000313" key="15">
    <source>
        <dbReference type="EMBL" id="RWS26543.1"/>
    </source>
</evidence>
<evidence type="ECO:0000256" key="8">
    <source>
        <dbReference type="ARBA" id="ARBA00022989"/>
    </source>
</evidence>
<sequence>GLFVDEYIQLDNCILLLNAILQKTSFYRHILLNCKIPGNVPFKLMVVFSLSDAYRKWSLLKQNPDTFVDLEFTFYLTFVKVVIENVLFYLFTYVVFKLFVWRTELKDFVNCLIVCSYGKLFNVPAVIYASELKPIADVILETYFLLSLIKCCSVKTFEQLSAYKKMSKLFGSLSRHYHSKIGVYGYKPLNKVFGEQVTRENVLNGHLKHASLYDVVKEFREKGHYLAQIDPLCLQSAKDSTNKTYLLNEYLKKFENDESIVSNNNFIYNGKDTSSVKELIEFLKKTYCGTIGVEFMHISDLTEREWFTQKWEQLNTNNVLLSDDQKKELAVILLKCQLFDNFVAAKYPTVKRYACEGAESMIVFFDELFKYSSTQHNITDVIIGMPHRGRLNLLTCLLNFPPRIVFRKMQGLPEFD</sequence>
<dbReference type="Gene3D" id="1.10.287.1150">
    <property type="entry name" value="TPP helical domain"/>
    <property type="match status" value="1"/>
</dbReference>
<comment type="subcellular location">
    <subcellularLocation>
        <location evidence="2 14">Endoplasmic reticulum membrane</location>
        <topology evidence="2 14">Multi-pass membrane protein</topology>
    </subcellularLocation>
</comment>
<keyword evidence="6 14" id="KW-0812">Transmembrane</keyword>
<dbReference type="InterPro" id="IPR011603">
    <property type="entry name" value="2oxoglutarate_DH_E1"/>
</dbReference>
<comment type="similarity">
    <text evidence="4 14">Belongs to the ARV1 family.</text>
</comment>
<dbReference type="InterPro" id="IPR029061">
    <property type="entry name" value="THDP-binding"/>
</dbReference>
<keyword evidence="16" id="KW-1185">Reference proteome</keyword>
<dbReference type="STRING" id="299467.A0A443SG88"/>
<reference evidence="15 16" key="1">
    <citation type="journal article" date="2018" name="Gigascience">
        <title>Genomes of trombidid mites reveal novel predicted allergens and laterally-transferred genes associated with secondary metabolism.</title>
        <authorList>
            <person name="Dong X."/>
            <person name="Chaisiri K."/>
            <person name="Xia D."/>
            <person name="Armstrong S.D."/>
            <person name="Fang Y."/>
            <person name="Donnelly M.J."/>
            <person name="Kadowaki T."/>
            <person name="McGarry J.W."/>
            <person name="Darby A.C."/>
            <person name="Makepeace B.L."/>
        </authorList>
    </citation>
    <scope>NUCLEOTIDE SEQUENCE [LARGE SCALE GENOMIC DNA]</scope>
    <source>
        <strain evidence="15">UoL-UT</strain>
    </source>
</reference>
<evidence type="ECO:0000256" key="7">
    <source>
        <dbReference type="ARBA" id="ARBA00022824"/>
    </source>
</evidence>
<keyword evidence="8 14" id="KW-1133">Transmembrane helix</keyword>
<dbReference type="GO" id="GO:0016624">
    <property type="term" value="F:oxidoreductase activity, acting on the aldehyde or oxo group of donors, disulfide as acceptor"/>
    <property type="evidence" value="ECO:0007669"/>
    <property type="project" value="InterPro"/>
</dbReference>
<evidence type="ECO:0000256" key="3">
    <source>
        <dbReference type="ARBA" id="ARBA00006936"/>
    </source>
</evidence>
<keyword evidence="11 14" id="KW-0445">Lipid transport</keyword>
<dbReference type="AlphaFoldDB" id="A0A443SG88"/>
<evidence type="ECO:0000256" key="11">
    <source>
        <dbReference type="ARBA" id="ARBA00023055"/>
    </source>
</evidence>
<name>A0A443SG88_9ACAR</name>
<dbReference type="GO" id="GO:0016125">
    <property type="term" value="P:sterol metabolic process"/>
    <property type="evidence" value="ECO:0007669"/>
    <property type="project" value="UniProtKB-UniRule"/>
</dbReference>
<dbReference type="Proteomes" id="UP000288716">
    <property type="component" value="Unassembled WGS sequence"/>
</dbReference>